<dbReference type="Pfam" id="PF02709">
    <property type="entry name" value="Glyco_transf_7C"/>
    <property type="match status" value="1"/>
</dbReference>
<dbReference type="InterPro" id="IPR029044">
    <property type="entry name" value="Nucleotide-diphossugar_trans"/>
</dbReference>
<dbReference type="PANTHER" id="PTHR43179">
    <property type="entry name" value="RHAMNOSYLTRANSFERASE WBBL"/>
    <property type="match status" value="1"/>
</dbReference>
<evidence type="ECO:0000313" key="5">
    <source>
        <dbReference type="EMBL" id="MCU7553799.1"/>
    </source>
</evidence>
<proteinExistence type="inferred from homology"/>
<keyword evidence="2 5" id="KW-0328">Glycosyltransferase</keyword>
<evidence type="ECO:0000256" key="1">
    <source>
        <dbReference type="ARBA" id="ARBA00006739"/>
    </source>
</evidence>
<dbReference type="Proteomes" id="UP001209257">
    <property type="component" value="Unassembled WGS sequence"/>
</dbReference>
<feature type="domain" description="Galactosyltransferase C-terminal" evidence="4">
    <location>
        <begin position="144"/>
        <end position="208"/>
    </location>
</feature>
<evidence type="ECO:0000256" key="3">
    <source>
        <dbReference type="ARBA" id="ARBA00022679"/>
    </source>
</evidence>
<reference evidence="6" key="1">
    <citation type="submission" date="2023-07" db="EMBL/GenBank/DDBJ databases">
        <title>Study on multiphase classification of strain Alteromonas salexigens isolated from the Yellow Sea.</title>
        <authorList>
            <person name="Sun L."/>
        </authorList>
    </citation>
    <scope>NUCLEOTIDE SEQUENCE [LARGE SCALE GENOMIC DNA]</scope>
    <source>
        <strain evidence="6">ASW11-19</strain>
    </source>
</reference>
<comment type="caution">
    <text evidence="5">The sequence shown here is derived from an EMBL/GenBank/DDBJ whole genome shotgun (WGS) entry which is preliminary data.</text>
</comment>
<dbReference type="SUPFAM" id="SSF53448">
    <property type="entry name" value="Nucleotide-diphospho-sugar transferases"/>
    <property type="match status" value="1"/>
</dbReference>
<dbReference type="RefSeq" id="WP_262992501.1">
    <property type="nucleotide sequence ID" value="NZ_JAOTJC010000006.1"/>
</dbReference>
<dbReference type="InterPro" id="IPR027791">
    <property type="entry name" value="Galactosyl_T_C"/>
</dbReference>
<accession>A0ABT2VPE3</accession>
<sequence length="291" mass="32607">MSAQSDVSVITLVKNRVPEFHRLVRQLEATRVKPRELIVVWMTSPSSHSLVQSDHFAIKHKFTTTSALPIAQARNRGAQASEANNLVFTDVDCVPHPELFSLLTEAPTRGVIQTTGFTEMTVMSRNACYSELSALAAKGNNQHVTTPSRGTFNSALFSLNRQDFMQLGGFDEGFYGFGIGDIDFATRCAKRGMQIKTRPVVTFKQYRHCRRCPLNHLLDIVANANRYREKWGYYPETAWLTAFMAQGFVSKARANAPLTVTRLPSEKEIRDILTSRESISENTSGTPRKMA</sequence>
<dbReference type="GO" id="GO:0016757">
    <property type="term" value="F:glycosyltransferase activity"/>
    <property type="evidence" value="ECO:0007669"/>
    <property type="project" value="UniProtKB-KW"/>
</dbReference>
<gene>
    <name evidence="5" type="ORF">OCL06_04205</name>
</gene>
<keyword evidence="6" id="KW-1185">Reference proteome</keyword>
<evidence type="ECO:0000259" key="4">
    <source>
        <dbReference type="Pfam" id="PF02709"/>
    </source>
</evidence>
<dbReference type="Gene3D" id="3.90.550.10">
    <property type="entry name" value="Spore Coat Polysaccharide Biosynthesis Protein SpsA, Chain A"/>
    <property type="match status" value="1"/>
</dbReference>
<dbReference type="PANTHER" id="PTHR43179:SF12">
    <property type="entry name" value="GALACTOFURANOSYLTRANSFERASE GLFT2"/>
    <property type="match status" value="1"/>
</dbReference>
<name>A0ABT2VPE3_9ALTE</name>
<evidence type="ECO:0000313" key="6">
    <source>
        <dbReference type="Proteomes" id="UP001209257"/>
    </source>
</evidence>
<comment type="similarity">
    <text evidence="1">Belongs to the glycosyltransferase 2 family.</text>
</comment>
<organism evidence="5 6">
    <name type="scientific">Alteromonas salexigens</name>
    <dbReference type="NCBI Taxonomy" id="2982530"/>
    <lineage>
        <taxon>Bacteria</taxon>
        <taxon>Pseudomonadati</taxon>
        <taxon>Pseudomonadota</taxon>
        <taxon>Gammaproteobacteria</taxon>
        <taxon>Alteromonadales</taxon>
        <taxon>Alteromonadaceae</taxon>
        <taxon>Alteromonas/Salinimonas group</taxon>
        <taxon>Alteromonas</taxon>
    </lineage>
</organism>
<keyword evidence="3" id="KW-0808">Transferase</keyword>
<dbReference type="CDD" id="cd00761">
    <property type="entry name" value="Glyco_tranf_GTA_type"/>
    <property type="match status" value="1"/>
</dbReference>
<dbReference type="EMBL" id="JAOTJC010000006">
    <property type="protein sequence ID" value="MCU7553799.1"/>
    <property type="molecule type" value="Genomic_DNA"/>
</dbReference>
<evidence type="ECO:0000256" key="2">
    <source>
        <dbReference type="ARBA" id="ARBA00022676"/>
    </source>
</evidence>
<protein>
    <submittedName>
        <fullName evidence="5">Galactosyltransferase-related protein</fullName>
    </submittedName>
</protein>